<feature type="transmembrane region" description="Helical" evidence="1">
    <location>
        <begin position="78"/>
        <end position="100"/>
    </location>
</feature>
<feature type="transmembrane region" description="Helical" evidence="1">
    <location>
        <begin position="230"/>
        <end position="254"/>
    </location>
</feature>
<dbReference type="AlphaFoldDB" id="E6PUS9"/>
<keyword evidence="1" id="KW-1133">Transmembrane helix</keyword>
<keyword evidence="1" id="KW-0812">Transmembrane</keyword>
<keyword evidence="1" id="KW-0472">Membrane</keyword>
<comment type="caution">
    <text evidence="2">The sequence shown here is derived from an EMBL/GenBank/DDBJ whole genome shotgun (WGS) entry which is preliminary data.</text>
</comment>
<dbReference type="EMBL" id="CABM01000059">
    <property type="protein sequence ID" value="CBH98686.1"/>
    <property type="molecule type" value="Genomic_DNA"/>
</dbReference>
<evidence type="ECO:0000313" key="2">
    <source>
        <dbReference type="EMBL" id="CBH98686.1"/>
    </source>
</evidence>
<feature type="transmembrane region" description="Helical" evidence="1">
    <location>
        <begin position="292"/>
        <end position="309"/>
    </location>
</feature>
<organism evidence="2">
    <name type="scientific">mine drainage metagenome</name>
    <dbReference type="NCBI Taxonomy" id="410659"/>
    <lineage>
        <taxon>unclassified sequences</taxon>
        <taxon>metagenomes</taxon>
        <taxon>ecological metagenomes</taxon>
    </lineage>
</organism>
<reference evidence="2" key="1">
    <citation type="submission" date="2009-10" db="EMBL/GenBank/DDBJ databases">
        <title>Diversity of trophic interactions inside an arsenic-rich microbial ecosystem.</title>
        <authorList>
            <person name="Bertin P.N."/>
            <person name="Heinrich-Salmeron A."/>
            <person name="Pelletier E."/>
            <person name="Goulhen-Chollet F."/>
            <person name="Arsene-Ploetze F."/>
            <person name="Gallien S."/>
            <person name="Calteau A."/>
            <person name="Vallenet D."/>
            <person name="Casiot C."/>
            <person name="Chane-Woon-Ming B."/>
            <person name="Giloteaux L."/>
            <person name="Barakat M."/>
            <person name="Bonnefoy V."/>
            <person name="Bruneel O."/>
            <person name="Chandler M."/>
            <person name="Cleiss J."/>
            <person name="Duran R."/>
            <person name="Elbaz-Poulichet F."/>
            <person name="Fonknechten N."/>
            <person name="Lauga B."/>
            <person name="Mornico D."/>
            <person name="Ortet P."/>
            <person name="Schaeffer C."/>
            <person name="Siguier P."/>
            <person name="Alexander Thil Smith A."/>
            <person name="Van Dorsselaer A."/>
            <person name="Weissenbach J."/>
            <person name="Medigue C."/>
            <person name="Le Paslier D."/>
        </authorList>
    </citation>
    <scope>NUCLEOTIDE SEQUENCE</scope>
</reference>
<protein>
    <recommendedName>
        <fullName evidence="3">EamA-like transporter family protein</fullName>
    </recommendedName>
</protein>
<evidence type="ECO:0000256" key="1">
    <source>
        <dbReference type="SAM" id="Phobius"/>
    </source>
</evidence>
<name>E6PUS9_9ZZZZ</name>
<accession>E6PUS9</accession>
<feature type="transmembrane region" description="Helical" evidence="1">
    <location>
        <begin position="141"/>
        <end position="161"/>
    </location>
</feature>
<sequence length="312" mass="32116">MSSQVAIPGSGAAKTGGLLAGNLASSLLWTTQPLAIGLAAASVPPLLQASVATTSALFLVWLWTRWRNVPVFAQDDTLAPGALLGLLFSARLGLMYFALARLPVPQAVALVFAALVAAQACLSLWGALGRGNRLHSRSARSGVKLLAGLALAAAGLLLAAHAAAADAVTAALLAGGIWAVEAWVARGPRLTHCGGEKILFYQLIGAAVVLPVASVAAAENWLMQPSSIGWAALGVQALLGGLALPLLWFAPGVAQRPRPLATLMRLAPLATVLLVWCFNAWIAPGLMPQPNASVLAACLLLTAAAWFTTRRE</sequence>
<evidence type="ECO:0008006" key="3">
    <source>
        <dbReference type="Google" id="ProtNLM"/>
    </source>
</evidence>
<feature type="transmembrane region" description="Helical" evidence="1">
    <location>
        <begin position="266"/>
        <end position="286"/>
    </location>
</feature>
<gene>
    <name evidence="2" type="ORF">CARN2_4168</name>
</gene>
<proteinExistence type="predicted"/>
<feature type="transmembrane region" description="Helical" evidence="1">
    <location>
        <begin position="46"/>
        <end position="66"/>
    </location>
</feature>
<feature type="transmembrane region" description="Helical" evidence="1">
    <location>
        <begin position="198"/>
        <end position="218"/>
    </location>
</feature>
<feature type="transmembrane region" description="Helical" evidence="1">
    <location>
        <begin position="167"/>
        <end position="186"/>
    </location>
</feature>
<feature type="transmembrane region" description="Helical" evidence="1">
    <location>
        <begin position="106"/>
        <end position="129"/>
    </location>
</feature>